<reference evidence="1" key="1">
    <citation type="submission" date="2022-04" db="EMBL/GenBank/DDBJ databases">
        <title>Genome of the entomopathogenic fungus Entomophthora muscae.</title>
        <authorList>
            <person name="Elya C."/>
            <person name="Lovett B.R."/>
            <person name="Lee E."/>
            <person name="Macias A.M."/>
            <person name="Hajek A.E."/>
            <person name="De Bivort B.L."/>
            <person name="Kasson M.T."/>
            <person name="De Fine Licht H.H."/>
            <person name="Stajich J.E."/>
        </authorList>
    </citation>
    <scope>NUCLEOTIDE SEQUENCE</scope>
    <source>
        <strain evidence="1">Berkeley</strain>
    </source>
</reference>
<dbReference type="Proteomes" id="UP001165960">
    <property type="component" value="Unassembled WGS sequence"/>
</dbReference>
<evidence type="ECO:0000313" key="1">
    <source>
        <dbReference type="EMBL" id="KAJ9067061.1"/>
    </source>
</evidence>
<dbReference type="EMBL" id="QTSX02004268">
    <property type="protein sequence ID" value="KAJ9067061.1"/>
    <property type="molecule type" value="Genomic_DNA"/>
</dbReference>
<proteinExistence type="predicted"/>
<accession>A0ACC2SXU3</accession>
<keyword evidence="2" id="KW-1185">Reference proteome</keyword>
<name>A0ACC2SXU3_9FUNG</name>
<comment type="caution">
    <text evidence="1">The sequence shown here is derived from an EMBL/GenBank/DDBJ whole genome shotgun (WGS) entry which is preliminary data.</text>
</comment>
<sequence>MKKLIEQLNQFREHVNQQLILLDRAISTSSSAAPFLYTNMQDYWLISLQELQTYVNTLCKPFLEVLPTSLTDKTEAVKEAQAPPLPNPNPKIAILTNQVKELQTELDKMCAARAAANPSPPYSEESGYFPGLEGFL</sequence>
<organism evidence="1 2">
    <name type="scientific">Entomophthora muscae</name>
    <dbReference type="NCBI Taxonomy" id="34485"/>
    <lineage>
        <taxon>Eukaryota</taxon>
        <taxon>Fungi</taxon>
        <taxon>Fungi incertae sedis</taxon>
        <taxon>Zoopagomycota</taxon>
        <taxon>Entomophthoromycotina</taxon>
        <taxon>Entomophthoromycetes</taxon>
        <taxon>Entomophthorales</taxon>
        <taxon>Entomophthoraceae</taxon>
        <taxon>Entomophthora</taxon>
    </lineage>
</organism>
<evidence type="ECO:0000313" key="2">
    <source>
        <dbReference type="Proteomes" id="UP001165960"/>
    </source>
</evidence>
<protein>
    <submittedName>
        <fullName evidence="1">Uncharacterized protein</fullName>
    </submittedName>
</protein>
<gene>
    <name evidence="1" type="ORF">DSO57_1003366</name>
</gene>